<dbReference type="AlphaFoldDB" id="A0A9X3R8Z6"/>
<keyword evidence="3" id="KW-1185">Reference proteome</keyword>
<evidence type="ECO:0000256" key="1">
    <source>
        <dbReference type="SAM" id="Phobius"/>
    </source>
</evidence>
<evidence type="ECO:0000313" key="3">
    <source>
        <dbReference type="Proteomes" id="UP001152172"/>
    </source>
</evidence>
<sequence>MMYFYMTYIVLSGFLLLLISNKNFKEWLLKMMIVTFLPVIGWTLPIVIAKKFIKNKGELFGSYISQQDEDISLEILAIQEKIDKERELDIVPIEDALVVSNYSTRRKVMIDVLKEDTLQYMDILKTAVLNEDTETSHYAVTAVMEIKRKLSISMQELSVKFDQDKEDAHLSLAYALVLKAYMKSGFLDEQTIKKYKYIYIHVLSQLIRNGNENEETFKEKIETEMEMNEYSAAETTCYEYLRKYSNSEDPYICLLKLYYTTKSTIKMQGTLDELKKSTIKLSNRALTIVRYWSEGMGHERQRELL</sequence>
<accession>A0A9X3R8Z6</accession>
<protein>
    <submittedName>
        <fullName evidence="2">Uncharacterized protein</fullName>
    </submittedName>
</protein>
<dbReference type="Proteomes" id="UP001152172">
    <property type="component" value="Unassembled WGS sequence"/>
</dbReference>
<organism evidence="2 3">
    <name type="scientific">Psychrobacillus psychrodurans</name>
    <dbReference type="NCBI Taxonomy" id="126157"/>
    <lineage>
        <taxon>Bacteria</taxon>
        <taxon>Bacillati</taxon>
        <taxon>Bacillota</taxon>
        <taxon>Bacilli</taxon>
        <taxon>Bacillales</taxon>
        <taxon>Bacillaceae</taxon>
        <taxon>Psychrobacillus</taxon>
    </lineage>
</organism>
<reference evidence="2" key="1">
    <citation type="submission" date="2022-05" db="EMBL/GenBank/DDBJ databases">
        <authorList>
            <person name="Colautti A."/>
            <person name="Iacumin L."/>
        </authorList>
    </citation>
    <scope>NUCLEOTIDE SEQUENCE</scope>
    <source>
        <strain evidence="2">DSM 30747</strain>
    </source>
</reference>
<gene>
    <name evidence="2" type="ORF">M9R61_06610</name>
</gene>
<keyword evidence="1" id="KW-0472">Membrane</keyword>
<feature type="transmembrane region" description="Helical" evidence="1">
    <location>
        <begin position="31"/>
        <end position="49"/>
    </location>
</feature>
<comment type="caution">
    <text evidence="2">The sequence shown here is derived from an EMBL/GenBank/DDBJ whole genome shotgun (WGS) entry which is preliminary data.</text>
</comment>
<name>A0A9X3R8Z6_9BACI</name>
<proteinExistence type="predicted"/>
<keyword evidence="1" id="KW-0812">Transmembrane</keyword>
<dbReference type="RefSeq" id="WP_269921474.1">
    <property type="nucleotide sequence ID" value="NZ_JAMKBI010000003.1"/>
</dbReference>
<evidence type="ECO:0000313" key="2">
    <source>
        <dbReference type="EMBL" id="MCZ8533025.1"/>
    </source>
</evidence>
<dbReference type="EMBL" id="JAMKBI010000003">
    <property type="protein sequence ID" value="MCZ8533025.1"/>
    <property type="molecule type" value="Genomic_DNA"/>
</dbReference>
<keyword evidence="1" id="KW-1133">Transmembrane helix</keyword>